<dbReference type="KEGG" id="aeh:Mlg_2637"/>
<dbReference type="eggNOG" id="COG1519">
    <property type="taxonomic scope" value="Bacteria"/>
</dbReference>
<feature type="active site" description="Proton acceptor" evidence="7">
    <location>
        <position position="60"/>
    </location>
</feature>
<dbReference type="EC" id="2.4.99.12" evidence="2 9"/>
<evidence type="ECO:0000256" key="4">
    <source>
        <dbReference type="ARBA" id="ARBA00022679"/>
    </source>
</evidence>
<evidence type="ECO:0000256" key="9">
    <source>
        <dbReference type="RuleBase" id="RU365103"/>
    </source>
</evidence>
<sequence>MIREILYRPLSAMLWPLLRWHAAREGRRAGEAGYAAQRRGRYPAGVRPGGLWIHAASVGEVRTVRPLLEAIRAADPALAITLTTSTPTGGQTARRIPGLQQLFLPMDRPRPVARFLDAVRPAAGLVVETELWPELFAACRRRGVPLAIVNGRLSHRTLRAPRPVRALYREALAGVTVVLARSEADAAAYRELGAPADRIQVVGNLKFAAGGGEGGAPCAIDLGRPYVLAASTHDDEECRLATAWREAGDRLPLLVIAPRHPQRGEALVRSLQQAGVRFAVRSRGEQPDPADPVYLADTFGELEGFMAGAELVFMGGSLIPHGGQNLLEPARLGRALLSGPYLHNFADEAALLERCGALKRVADPRAVAATAAAWLADPGALAERGALGRSAVLERADMAERYRESLAQWRVPCLK</sequence>
<evidence type="ECO:0000313" key="12">
    <source>
        <dbReference type="Proteomes" id="UP000001962"/>
    </source>
</evidence>
<evidence type="ECO:0000256" key="5">
    <source>
        <dbReference type="ARBA" id="ARBA00031445"/>
    </source>
</evidence>
<comment type="subcellular location">
    <subcellularLocation>
        <location evidence="9">Cell membrane</location>
    </subcellularLocation>
</comment>
<feature type="site" description="Transition state stabilizer" evidence="8">
    <location>
        <position position="206"/>
    </location>
</feature>
<dbReference type="EMBL" id="CP000453">
    <property type="protein sequence ID" value="ABI57977.1"/>
    <property type="molecule type" value="Genomic_DNA"/>
</dbReference>
<comment type="similarity">
    <text evidence="9">Belongs to the glycosyltransferase group 1 family.</text>
</comment>
<keyword evidence="9" id="KW-0472">Membrane</keyword>
<reference evidence="12" key="1">
    <citation type="submission" date="2006-08" db="EMBL/GenBank/DDBJ databases">
        <title>Complete sequence of Alkalilimnicola ehrilichei MLHE-1.</title>
        <authorList>
            <person name="Copeland A."/>
            <person name="Lucas S."/>
            <person name="Lapidus A."/>
            <person name="Barry K."/>
            <person name="Detter J.C."/>
            <person name="Glavina del Rio T."/>
            <person name="Hammon N."/>
            <person name="Israni S."/>
            <person name="Dalin E."/>
            <person name="Tice H."/>
            <person name="Pitluck S."/>
            <person name="Sims D."/>
            <person name="Brettin T."/>
            <person name="Bruce D."/>
            <person name="Han C."/>
            <person name="Tapia R."/>
            <person name="Gilna P."/>
            <person name="Schmutz J."/>
            <person name="Larimer F."/>
            <person name="Land M."/>
            <person name="Hauser L."/>
            <person name="Kyrpides N."/>
            <person name="Mikhailova N."/>
            <person name="Oremland R.S."/>
            <person name="Hoeft S.E."/>
            <person name="Switzer-Blum J."/>
            <person name="Kulp T."/>
            <person name="King G."/>
            <person name="Tabita R."/>
            <person name="Witte B."/>
            <person name="Santini J.M."/>
            <person name="Basu P."/>
            <person name="Hollibaugh J.T."/>
            <person name="Xie G."/>
            <person name="Stolz J.F."/>
            <person name="Richardson P."/>
        </authorList>
    </citation>
    <scope>NUCLEOTIDE SEQUENCE [LARGE SCALE GENOMIC DNA]</scope>
    <source>
        <strain evidence="12">ATCC BAA-1101 / DSM 17681 / MLHE-1</strain>
    </source>
</reference>
<dbReference type="InterPro" id="IPR038107">
    <property type="entry name" value="Glycos_transf_N_sf"/>
</dbReference>
<evidence type="ECO:0000313" key="11">
    <source>
        <dbReference type="EMBL" id="ABI57977.1"/>
    </source>
</evidence>
<dbReference type="GO" id="GO:0005886">
    <property type="term" value="C:plasma membrane"/>
    <property type="evidence" value="ECO:0007669"/>
    <property type="project" value="UniProtKB-SubCell"/>
</dbReference>
<comment type="pathway">
    <text evidence="1 9">Bacterial outer membrane biogenesis; LPS core biosynthesis.</text>
</comment>
<dbReference type="InterPro" id="IPR007507">
    <property type="entry name" value="Glycos_transf_N"/>
</dbReference>
<dbReference type="Pfam" id="PF04413">
    <property type="entry name" value="Glycos_transf_N"/>
    <property type="match status" value="1"/>
</dbReference>
<keyword evidence="9" id="KW-1003">Cell membrane</keyword>
<keyword evidence="9" id="KW-0448">Lipopolysaccharide biosynthesis</keyword>
<dbReference type="InterPro" id="IPR039901">
    <property type="entry name" value="Kdotransferase"/>
</dbReference>
<dbReference type="GO" id="GO:0009244">
    <property type="term" value="P:lipopolysaccharide core region biosynthetic process"/>
    <property type="evidence" value="ECO:0007669"/>
    <property type="project" value="UniProtKB-UniRule"/>
</dbReference>
<evidence type="ECO:0000256" key="3">
    <source>
        <dbReference type="ARBA" id="ARBA00019077"/>
    </source>
</evidence>
<dbReference type="Gene3D" id="3.40.50.2000">
    <property type="entry name" value="Glycogen Phosphorylase B"/>
    <property type="match status" value="1"/>
</dbReference>
<organism evidence="11 12">
    <name type="scientific">Alkalilimnicola ehrlichii (strain ATCC BAA-1101 / DSM 17681 / MLHE-1)</name>
    <dbReference type="NCBI Taxonomy" id="187272"/>
    <lineage>
        <taxon>Bacteria</taxon>
        <taxon>Pseudomonadati</taxon>
        <taxon>Pseudomonadota</taxon>
        <taxon>Gammaproteobacteria</taxon>
        <taxon>Chromatiales</taxon>
        <taxon>Ectothiorhodospiraceae</taxon>
        <taxon>Alkalilimnicola</taxon>
    </lineage>
</organism>
<dbReference type="RefSeq" id="WP_011630370.1">
    <property type="nucleotide sequence ID" value="NC_008340.1"/>
</dbReference>
<name>Q0A5B0_ALKEH</name>
<feature type="domain" description="3-deoxy-D-manno-octulosonic-acid transferase N-terminal" evidence="10">
    <location>
        <begin position="36"/>
        <end position="208"/>
    </location>
</feature>
<dbReference type="CAZy" id="GT30">
    <property type="family name" value="Glycosyltransferase Family 30"/>
</dbReference>
<dbReference type="Proteomes" id="UP000001962">
    <property type="component" value="Chromosome"/>
</dbReference>
<evidence type="ECO:0000256" key="7">
    <source>
        <dbReference type="PIRSR" id="PIRSR639901-1"/>
    </source>
</evidence>
<evidence type="ECO:0000256" key="2">
    <source>
        <dbReference type="ARBA" id="ARBA00012621"/>
    </source>
</evidence>
<keyword evidence="4 9" id="KW-0808">Transferase</keyword>
<proteinExistence type="inferred from homology"/>
<dbReference type="GO" id="GO:0043842">
    <property type="term" value="F:Kdo transferase activity"/>
    <property type="evidence" value="ECO:0007669"/>
    <property type="project" value="UniProtKB-EC"/>
</dbReference>
<feature type="site" description="Transition state stabilizer" evidence="8">
    <location>
        <position position="128"/>
    </location>
</feature>
<comment type="function">
    <text evidence="9">Involved in lipopolysaccharide (LPS) biosynthesis. Catalyzes the transfer of 3-deoxy-D-manno-octulosonate (Kdo) residue(s) from CMP-Kdo to lipid IV(A), the tetraacyldisaccharide-1,4'-bisphosphate precursor of lipid A.</text>
</comment>
<evidence type="ECO:0000256" key="6">
    <source>
        <dbReference type="ARBA" id="ARBA00049183"/>
    </source>
</evidence>
<dbReference type="PANTHER" id="PTHR42755">
    <property type="entry name" value="3-DEOXY-MANNO-OCTULOSONATE CYTIDYLYLTRANSFERASE"/>
    <property type="match status" value="1"/>
</dbReference>
<dbReference type="UniPathway" id="UPA00958"/>
<evidence type="ECO:0000259" key="10">
    <source>
        <dbReference type="Pfam" id="PF04413"/>
    </source>
</evidence>
<dbReference type="AlphaFoldDB" id="Q0A5B0"/>
<keyword evidence="12" id="KW-1185">Reference proteome</keyword>
<accession>Q0A5B0</accession>
<protein>
    <recommendedName>
        <fullName evidence="3 9">3-deoxy-D-manno-octulosonic acid transferase</fullName>
        <shortName evidence="9">Kdo transferase</shortName>
        <ecNumber evidence="2 9">2.4.99.12</ecNumber>
    </recommendedName>
    <alternativeName>
        <fullName evidence="5 9">Lipid IV(A) 3-deoxy-D-manno-octulosonic acid transferase</fullName>
    </alternativeName>
</protein>
<dbReference type="OrthoDB" id="9789797at2"/>
<dbReference type="PANTHER" id="PTHR42755:SF1">
    <property type="entry name" value="3-DEOXY-D-MANNO-OCTULOSONIC ACID TRANSFERASE, MITOCHONDRIAL-RELATED"/>
    <property type="match status" value="1"/>
</dbReference>
<dbReference type="SUPFAM" id="SSF53756">
    <property type="entry name" value="UDP-Glycosyltransferase/glycogen phosphorylase"/>
    <property type="match status" value="1"/>
</dbReference>
<comment type="catalytic activity">
    <reaction evidence="6 9">
        <text>lipid IVA (E. coli) + CMP-3-deoxy-beta-D-manno-octulosonate = alpha-Kdo-(2-&gt;6)-lipid IVA (E. coli) + CMP + H(+)</text>
        <dbReference type="Rhea" id="RHEA:28066"/>
        <dbReference type="ChEBI" id="CHEBI:15378"/>
        <dbReference type="ChEBI" id="CHEBI:58603"/>
        <dbReference type="ChEBI" id="CHEBI:60364"/>
        <dbReference type="ChEBI" id="CHEBI:60377"/>
        <dbReference type="ChEBI" id="CHEBI:85987"/>
        <dbReference type="EC" id="2.4.99.12"/>
    </reaction>
</comment>
<gene>
    <name evidence="11" type="ordered locus">Mlg_2637</name>
</gene>
<evidence type="ECO:0000256" key="8">
    <source>
        <dbReference type="PIRSR" id="PIRSR639901-2"/>
    </source>
</evidence>
<dbReference type="GO" id="GO:0009245">
    <property type="term" value="P:lipid A biosynthetic process"/>
    <property type="evidence" value="ECO:0007669"/>
    <property type="project" value="TreeGrafter"/>
</dbReference>
<dbReference type="Gene3D" id="3.40.50.11720">
    <property type="entry name" value="3-Deoxy-D-manno-octulosonic-acid transferase, N-terminal domain"/>
    <property type="match status" value="1"/>
</dbReference>
<dbReference type="HOGENOM" id="CLU_036146_2_0_6"/>
<evidence type="ECO:0000256" key="1">
    <source>
        <dbReference type="ARBA" id="ARBA00004713"/>
    </source>
</evidence>